<reference evidence="1 2" key="1">
    <citation type="submission" date="2008-08" db="EMBL/GenBank/DDBJ databases">
        <title>Draft genome sequence of Ruminococcus lactaris ATCC 29176.</title>
        <authorList>
            <person name="Sudarsanam P."/>
            <person name="Ley R."/>
            <person name="Guruge J."/>
            <person name="Turnbaugh P.J."/>
            <person name="Mahowald M."/>
            <person name="Liep D."/>
            <person name="Gordon J."/>
        </authorList>
    </citation>
    <scope>NUCLEOTIDE SEQUENCE [LARGE SCALE GENOMIC DNA]</scope>
    <source>
        <strain evidence="1 2">ATCC 29176</strain>
    </source>
</reference>
<dbReference type="Proteomes" id="UP000003254">
    <property type="component" value="Unassembled WGS sequence"/>
</dbReference>
<reference evidence="1 2" key="2">
    <citation type="submission" date="2008-08" db="EMBL/GenBank/DDBJ databases">
        <authorList>
            <person name="Fulton L."/>
            <person name="Clifton S."/>
            <person name="Fulton B."/>
            <person name="Xu J."/>
            <person name="Minx P."/>
            <person name="Pepin K.H."/>
            <person name="Johnson M."/>
            <person name="Bhonagiri V."/>
            <person name="Nash W.E."/>
            <person name="Mardis E.R."/>
            <person name="Wilson R.K."/>
        </authorList>
    </citation>
    <scope>NUCLEOTIDE SEQUENCE [LARGE SCALE GENOMIC DNA]</scope>
    <source>
        <strain evidence="1 2">ATCC 29176</strain>
    </source>
</reference>
<evidence type="ECO:0000313" key="1">
    <source>
        <dbReference type="EMBL" id="EDY32555.1"/>
    </source>
</evidence>
<comment type="caution">
    <text evidence="1">The sequence shown here is derived from an EMBL/GenBank/DDBJ whole genome shotgun (WGS) entry which is preliminary data.</text>
</comment>
<evidence type="ECO:0000313" key="2">
    <source>
        <dbReference type="Proteomes" id="UP000003254"/>
    </source>
</evidence>
<sequence>MRLNDQPGDLPFAVQERRVQATRNWRYEKDDRLFFIRRRFIRAKQMLFEPSFFNGGFIYLFMQTKARVGVYLYI</sequence>
<protein>
    <submittedName>
        <fullName evidence="1">Uncharacterized protein</fullName>
    </submittedName>
</protein>
<gene>
    <name evidence="1" type="ORF">RUMLAC_01653</name>
</gene>
<dbReference type="HOGENOM" id="CLU_2685588_0_0_9"/>
<proteinExistence type="predicted"/>
<accession>B5CQA8</accession>
<dbReference type="AlphaFoldDB" id="B5CQA8"/>
<keyword evidence="2" id="KW-1185">Reference proteome</keyword>
<name>B5CQA8_9FIRM</name>
<dbReference type="EMBL" id="ABOU02000036">
    <property type="protein sequence ID" value="EDY32555.1"/>
    <property type="molecule type" value="Genomic_DNA"/>
</dbReference>
<organism evidence="1 2">
    <name type="scientific">[Ruminococcus] lactaris ATCC 29176</name>
    <dbReference type="NCBI Taxonomy" id="471875"/>
    <lineage>
        <taxon>Bacteria</taxon>
        <taxon>Bacillati</taxon>
        <taxon>Bacillota</taxon>
        <taxon>Clostridia</taxon>
        <taxon>Lachnospirales</taxon>
        <taxon>Lachnospiraceae</taxon>
        <taxon>Mediterraneibacter</taxon>
    </lineage>
</organism>